<dbReference type="InterPro" id="IPR035472">
    <property type="entry name" value="RpiR-like_SIS"/>
</dbReference>
<feature type="domain" description="HTH rpiR-type" evidence="4">
    <location>
        <begin position="16"/>
        <end position="92"/>
    </location>
</feature>
<keyword evidence="1" id="KW-0805">Transcription regulation</keyword>
<dbReference type="AlphaFoldDB" id="A0A1K2HZI9"/>
<keyword evidence="3" id="KW-0804">Transcription</keyword>
<dbReference type="CDD" id="cd05013">
    <property type="entry name" value="SIS_RpiR"/>
    <property type="match status" value="1"/>
</dbReference>
<dbReference type="GO" id="GO:0097367">
    <property type="term" value="F:carbohydrate derivative binding"/>
    <property type="evidence" value="ECO:0007669"/>
    <property type="project" value="InterPro"/>
</dbReference>
<dbReference type="STRING" id="665118.SAMN02983003_2715"/>
<evidence type="ECO:0000256" key="1">
    <source>
        <dbReference type="ARBA" id="ARBA00023015"/>
    </source>
</evidence>
<dbReference type="InterPro" id="IPR000281">
    <property type="entry name" value="HTH_RpiR"/>
</dbReference>
<dbReference type="InterPro" id="IPR009057">
    <property type="entry name" value="Homeodomain-like_sf"/>
</dbReference>
<evidence type="ECO:0000256" key="3">
    <source>
        <dbReference type="ARBA" id="ARBA00023163"/>
    </source>
</evidence>
<dbReference type="SUPFAM" id="SSF53697">
    <property type="entry name" value="SIS domain"/>
    <property type="match status" value="1"/>
</dbReference>
<dbReference type="EMBL" id="FPKU01000002">
    <property type="protein sequence ID" value="SFZ85550.1"/>
    <property type="molecule type" value="Genomic_DNA"/>
</dbReference>
<dbReference type="PANTHER" id="PTHR30514:SF1">
    <property type="entry name" value="HTH-TYPE TRANSCRIPTIONAL REGULATOR HEXR-RELATED"/>
    <property type="match status" value="1"/>
</dbReference>
<dbReference type="GO" id="GO:1901135">
    <property type="term" value="P:carbohydrate derivative metabolic process"/>
    <property type="evidence" value="ECO:0007669"/>
    <property type="project" value="InterPro"/>
</dbReference>
<proteinExistence type="predicted"/>
<dbReference type="Gene3D" id="1.10.10.10">
    <property type="entry name" value="Winged helix-like DNA-binding domain superfamily/Winged helix DNA-binding domain"/>
    <property type="match status" value="1"/>
</dbReference>
<name>A0A1K2HZI9_9HYPH</name>
<dbReference type="InterPro" id="IPR046348">
    <property type="entry name" value="SIS_dom_sf"/>
</dbReference>
<dbReference type="GO" id="GO:0003700">
    <property type="term" value="F:DNA-binding transcription factor activity"/>
    <property type="evidence" value="ECO:0007669"/>
    <property type="project" value="InterPro"/>
</dbReference>
<evidence type="ECO:0000256" key="2">
    <source>
        <dbReference type="ARBA" id="ARBA00023125"/>
    </source>
</evidence>
<dbReference type="GO" id="GO:0003677">
    <property type="term" value="F:DNA binding"/>
    <property type="evidence" value="ECO:0007669"/>
    <property type="project" value="UniProtKB-KW"/>
</dbReference>
<reference evidence="6 7" key="1">
    <citation type="submission" date="2016-11" db="EMBL/GenBank/DDBJ databases">
        <authorList>
            <person name="Jaros S."/>
            <person name="Januszkiewicz K."/>
            <person name="Wedrychowicz H."/>
        </authorList>
    </citation>
    <scope>NUCLEOTIDE SEQUENCE [LARGE SCALE GENOMIC DNA]</scope>
    <source>
        <strain evidence="6 7">ATCC 23634</strain>
    </source>
</reference>
<evidence type="ECO:0000313" key="7">
    <source>
        <dbReference type="Proteomes" id="UP000183447"/>
    </source>
</evidence>
<dbReference type="SUPFAM" id="SSF46689">
    <property type="entry name" value="Homeodomain-like"/>
    <property type="match status" value="1"/>
</dbReference>
<gene>
    <name evidence="6" type="ORF">SAMN02983003_2715</name>
</gene>
<dbReference type="InterPro" id="IPR036388">
    <property type="entry name" value="WH-like_DNA-bd_sf"/>
</dbReference>
<sequence length="308" mass="33532">MTDIPLNGSEPAQRDGHFLDELAYRRDGLSPSERRVADYVLGNPQTVMRMSIAALAETVGVSQPTVLRFVRAVGLRNYPELKLQTGQSLASGTPYIHSDVLSSDTLDRVSEKIIDSSIYALTMLKRSIDLDALGRAIDILADAPRIDCYGTGAARMLALEAQQKLMRFGNPVVAYDDTHLQRLAAATLREGDVALCFSHTGMVRDTVIMAQKARECGARVVTITKPDTALARAGDINLAIDTHENTEIYAPMTSRVAHATLIDIIATAIALRGGPALFARLRSAKDSLSDLRILPEPPQSQRSRKPRA</sequence>
<evidence type="ECO:0000259" key="5">
    <source>
        <dbReference type="PROSITE" id="PS51464"/>
    </source>
</evidence>
<feature type="domain" description="SIS" evidence="5">
    <location>
        <begin position="136"/>
        <end position="275"/>
    </location>
</feature>
<dbReference type="PROSITE" id="PS51071">
    <property type="entry name" value="HTH_RPIR"/>
    <property type="match status" value="1"/>
</dbReference>
<evidence type="ECO:0000259" key="4">
    <source>
        <dbReference type="PROSITE" id="PS51071"/>
    </source>
</evidence>
<keyword evidence="2" id="KW-0238">DNA-binding</keyword>
<dbReference type="Proteomes" id="UP000183447">
    <property type="component" value="Unassembled WGS sequence"/>
</dbReference>
<dbReference type="InterPro" id="IPR001347">
    <property type="entry name" value="SIS_dom"/>
</dbReference>
<evidence type="ECO:0000313" key="6">
    <source>
        <dbReference type="EMBL" id="SFZ85550.1"/>
    </source>
</evidence>
<protein>
    <submittedName>
        <fullName evidence="6">Transcriptional regulator, RpiR family</fullName>
    </submittedName>
</protein>
<keyword evidence="7" id="KW-1185">Reference proteome</keyword>
<dbReference type="InterPro" id="IPR047640">
    <property type="entry name" value="RpiR-like"/>
</dbReference>
<dbReference type="PANTHER" id="PTHR30514">
    <property type="entry name" value="GLUCOKINASE"/>
    <property type="match status" value="1"/>
</dbReference>
<accession>A0A1K2HZI9</accession>
<dbReference type="RefSeq" id="WP_084603520.1">
    <property type="nucleotide sequence ID" value="NZ_FPKU01000002.1"/>
</dbReference>
<dbReference type="Pfam" id="PF01380">
    <property type="entry name" value="SIS"/>
    <property type="match status" value="1"/>
</dbReference>
<dbReference type="Gene3D" id="3.40.50.10490">
    <property type="entry name" value="Glucose-6-phosphate isomerase like protein, domain 1"/>
    <property type="match status" value="1"/>
</dbReference>
<organism evidence="6 7">
    <name type="scientific">Devosia enhydra</name>
    <dbReference type="NCBI Taxonomy" id="665118"/>
    <lineage>
        <taxon>Bacteria</taxon>
        <taxon>Pseudomonadati</taxon>
        <taxon>Pseudomonadota</taxon>
        <taxon>Alphaproteobacteria</taxon>
        <taxon>Hyphomicrobiales</taxon>
        <taxon>Devosiaceae</taxon>
        <taxon>Devosia</taxon>
    </lineage>
</organism>
<dbReference type="PROSITE" id="PS51464">
    <property type="entry name" value="SIS"/>
    <property type="match status" value="1"/>
</dbReference>
<dbReference type="Pfam" id="PF01418">
    <property type="entry name" value="HTH_6"/>
    <property type="match status" value="1"/>
</dbReference>
<dbReference type="OrthoDB" id="8582409at2"/>